<feature type="compositionally biased region" description="Low complexity" evidence="1">
    <location>
        <begin position="20"/>
        <end position="37"/>
    </location>
</feature>
<dbReference type="VEuPathDB" id="VectorBase:AATE008231"/>
<dbReference type="EnsemblMetazoa" id="AATE008231-RA">
    <property type="protein sequence ID" value="AATE008231-PA.1"/>
    <property type="gene ID" value="AATE008231"/>
</dbReference>
<accession>A0A182IZ11</accession>
<dbReference type="AlphaFoldDB" id="A0A182IZ11"/>
<evidence type="ECO:0000256" key="1">
    <source>
        <dbReference type="SAM" id="MobiDB-lite"/>
    </source>
</evidence>
<evidence type="ECO:0000313" key="2">
    <source>
        <dbReference type="EnsemblMetazoa" id="AATE008231-PA.1"/>
    </source>
</evidence>
<reference evidence="2" key="1">
    <citation type="submission" date="2022-08" db="UniProtKB">
        <authorList>
            <consortium name="EnsemblMetazoa"/>
        </authorList>
    </citation>
    <scope>IDENTIFICATION</scope>
    <source>
        <strain evidence="2">EBRO</strain>
    </source>
</reference>
<feature type="region of interest" description="Disordered" evidence="1">
    <location>
        <begin position="1"/>
        <end position="137"/>
    </location>
</feature>
<protein>
    <submittedName>
        <fullName evidence="2">Uncharacterized protein</fullName>
    </submittedName>
</protein>
<sequence>MPSFPPTKAALKPEASSRDGSQQDNPSSGSGSPGQPMSRRRRFTIKGLSGGMPSRCRKCMVSRAHTAHPTASARWPPIMPRASCSSSSSSSPSLSPSSSVSSAKSSSSCSSRMRRNASSRKFEVPATLGDGSGGDVVEDTVDERCAGDGVRRVVDDIVPPRPVAGRCWTVLTTFTARTGRMACGGDDGPSSLCNFRFRPGAA</sequence>
<feature type="compositionally biased region" description="Low complexity" evidence="1">
    <location>
        <begin position="80"/>
        <end position="111"/>
    </location>
</feature>
<organism evidence="2">
    <name type="scientific">Anopheles atroparvus</name>
    <name type="common">European mosquito</name>
    <dbReference type="NCBI Taxonomy" id="41427"/>
    <lineage>
        <taxon>Eukaryota</taxon>
        <taxon>Metazoa</taxon>
        <taxon>Ecdysozoa</taxon>
        <taxon>Arthropoda</taxon>
        <taxon>Hexapoda</taxon>
        <taxon>Insecta</taxon>
        <taxon>Pterygota</taxon>
        <taxon>Neoptera</taxon>
        <taxon>Endopterygota</taxon>
        <taxon>Diptera</taxon>
        <taxon>Nematocera</taxon>
        <taxon>Culicoidea</taxon>
        <taxon>Culicidae</taxon>
        <taxon>Anophelinae</taxon>
        <taxon>Anopheles</taxon>
    </lineage>
</organism>
<proteinExistence type="predicted"/>
<name>A0A182IZ11_ANOAO</name>